<keyword evidence="4" id="KW-1185">Reference proteome</keyword>
<protein>
    <recommendedName>
        <fullName evidence="2">DCD domain-containing protein</fullName>
    </recommendedName>
</protein>
<feature type="region of interest" description="Disordered" evidence="1">
    <location>
        <begin position="508"/>
        <end position="565"/>
    </location>
</feature>
<dbReference type="PROSITE" id="PS51222">
    <property type="entry name" value="DCD"/>
    <property type="match status" value="2"/>
</dbReference>
<feature type="compositionally biased region" description="Basic residues" evidence="1">
    <location>
        <begin position="871"/>
        <end position="883"/>
    </location>
</feature>
<feature type="domain" description="DCD" evidence="2">
    <location>
        <begin position="182"/>
        <end position="317"/>
    </location>
</feature>
<feature type="region of interest" description="Disordered" evidence="1">
    <location>
        <begin position="342"/>
        <end position="468"/>
    </location>
</feature>
<evidence type="ECO:0000313" key="4">
    <source>
        <dbReference type="Proteomes" id="UP001485043"/>
    </source>
</evidence>
<sequence>MRRTSRARWKQGLKMLDASQFRRLGANLGGVVFLCTDGTYASCVTQGLFGLPRSHFAYVQHIQPGMHLFLFNTSTRRLHGIFEATSAGALDISPDAWPSGYGGRSQGSRYPSQVQVRIVDACPPMAEKLFKPLIEDSYVDNMEFQLELTAAEAAAVAALMRHECGLEMGFTSGFDTRGLDPWDLGGVVFGCFKDTVKECLVSKLFGLPRQHYGYVRHVRTGMPIFLFNAASRKMYGPFRAAEPGGWNMDPKAFSPPVARDGGSRYPAQVRVESTSPAACISEKLFQPLLKATYFSPKEFHFELTRGSGCQEDNGTDKQSKSWAAGAEAAPDIHQERLDEYLAGSHMPPGPEGSSRHREAAPGSAPPHMTSLSSSPPAHFQSEISRMLQMGVPPPAGSRLVAKGSKPGGGKKQRRLLRRRHPASAPEPQDRSVVDPETRSKARSGLKSGCDGAQMGAVPAPGAHNGGAERAGLQEEAAAQLGDALMLGMGHRLQTQRSPGTRRLMIALSSDSDPFSPPAKRRKLAEGGQLQQPQQPQAAATAGSHDDMASKEGPRQHPQGFGRQAEAWVQQEGAGLSPSELVAAAAQLQGLATQYTGELVAAQRALGMVLAMLSGAHQRPAALPPDGLGPLSSGRHQPHPTGPSHPLLPLQQPFGASPAGHLSRGDFAQHHPLGDASADPGSAGLPPPAKRRHLTSRSPTRDSPQEQPESADGGANEDCCSPEPASLQLASPIGPPDRHLLAAPPLGQPDSANQLQPSMAAQDAEEHHGGLDQASLHTPARPPSRSLAHSGHRSEAAPQKADNHEELTQHHRAQPDRQHANGSQQHADGGHGPAEEGLRTIGLVRLEGAIDNDVDWRRKQGSPGQKPPPPKRQGKPGKSAKKKAPLALPKHNLKKDKQRRKQEKLAADLAAISDLGLQQGCTPRASRAGKSPQQEAPSTLTKKEQRRLQRLQSQLSQASPALTPKKQRRLQRLQAQQRGQASLPSMCMTAHFERQGQQLRRPRAATSHDAGVPVAQPDAGAAVAAADPEGVGTAMPEAAGSVQEDGLRFDPGAAGGVLMLVLDTNIYLNERPQIHGLVGQWLRLLQAFLPRLAILLIPRAVVKELIAFCGGQRAKERPDLAKKAAQALQLLQSIEHQPQVHLQGHAERFQPAEDSMPNPERYRQERDGDDGILDCMRHFQSLGHDVRLVSQDSAFHVRAAIGNQLTVYNPRQMLDLVARSQNE</sequence>
<feature type="compositionally biased region" description="Low complexity" evidence="1">
    <location>
        <begin position="1009"/>
        <end position="1031"/>
    </location>
</feature>
<feature type="compositionally biased region" description="Polar residues" evidence="1">
    <location>
        <begin position="930"/>
        <end position="939"/>
    </location>
</feature>
<feature type="compositionally biased region" description="Low complexity" evidence="1">
    <location>
        <begin position="971"/>
        <end position="980"/>
    </location>
</feature>
<dbReference type="EMBL" id="JALJOV010001464">
    <property type="protein sequence ID" value="KAK9847456.1"/>
    <property type="molecule type" value="Genomic_DNA"/>
</dbReference>
<feature type="region of interest" description="Disordered" evidence="1">
    <location>
        <begin position="620"/>
        <end position="1035"/>
    </location>
</feature>
<dbReference type="AlphaFoldDB" id="A0AAW1SKE7"/>
<feature type="compositionally biased region" description="Low complexity" evidence="1">
    <location>
        <begin position="620"/>
        <end position="633"/>
    </location>
</feature>
<dbReference type="GO" id="GO:0034976">
    <property type="term" value="P:response to endoplasmic reticulum stress"/>
    <property type="evidence" value="ECO:0007669"/>
    <property type="project" value="InterPro"/>
</dbReference>
<organism evidence="3 4">
    <name type="scientific">Apatococcus fuscideae</name>
    <dbReference type="NCBI Taxonomy" id="2026836"/>
    <lineage>
        <taxon>Eukaryota</taxon>
        <taxon>Viridiplantae</taxon>
        <taxon>Chlorophyta</taxon>
        <taxon>core chlorophytes</taxon>
        <taxon>Trebouxiophyceae</taxon>
        <taxon>Chlorellales</taxon>
        <taxon>Chlorellaceae</taxon>
        <taxon>Apatococcus</taxon>
    </lineage>
</organism>
<name>A0AAW1SKE7_9CHLO</name>
<dbReference type="PANTHER" id="PTHR46034:SF7">
    <property type="entry name" value="INFLUENZA VIRUS NS1A-BINDING PROTEIN"/>
    <property type="match status" value="1"/>
</dbReference>
<feature type="compositionally biased region" description="Basic residues" evidence="1">
    <location>
        <begin position="408"/>
        <end position="421"/>
    </location>
</feature>
<feature type="compositionally biased region" description="Basic and acidic residues" evidence="1">
    <location>
        <begin position="427"/>
        <end position="439"/>
    </location>
</feature>
<comment type="caution">
    <text evidence="3">The sequence shown here is derived from an EMBL/GenBank/DDBJ whole genome shotgun (WGS) entry which is preliminary data.</text>
</comment>
<dbReference type="Pfam" id="PF10539">
    <property type="entry name" value="Dev_Cell_Death"/>
    <property type="match status" value="2"/>
</dbReference>
<feature type="compositionally biased region" description="Basic residues" evidence="1">
    <location>
        <begin position="890"/>
        <end position="901"/>
    </location>
</feature>
<feature type="compositionally biased region" description="Basic and acidic residues" evidence="1">
    <location>
        <begin position="800"/>
        <end position="818"/>
    </location>
</feature>
<evidence type="ECO:0000256" key="1">
    <source>
        <dbReference type="SAM" id="MobiDB-lite"/>
    </source>
</evidence>
<dbReference type="Proteomes" id="UP001485043">
    <property type="component" value="Unassembled WGS sequence"/>
</dbReference>
<feature type="region of interest" description="Disordered" evidence="1">
    <location>
        <begin position="306"/>
        <end position="328"/>
    </location>
</feature>
<proteinExistence type="predicted"/>
<feature type="domain" description="DCD" evidence="2">
    <location>
        <begin position="26"/>
        <end position="162"/>
    </location>
</feature>
<dbReference type="SMART" id="SM00767">
    <property type="entry name" value="DCD"/>
    <property type="match status" value="2"/>
</dbReference>
<feature type="compositionally biased region" description="Low complexity" evidence="1">
    <location>
        <begin position="525"/>
        <end position="539"/>
    </location>
</feature>
<reference evidence="3 4" key="1">
    <citation type="journal article" date="2024" name="Nat. Commun.">
        <title>Phylogenomics reveals the evolutionary origins of lichenization in chlorophyte algae.</title>
        <authorList>
            <person name="Puginier C."/>
            <person name="Libourel C."/>
            <person name="Otte J."/>
            <person name="Skaloud P."/>
            <person name="Haon M."/>
            <person name="Grisel S."/>
            <person name="Petersen M."/>
            <person name="Berrin J.G."/>
            <person name="Delaux P.M."/>
            <person name="Dal Grande F."/>
            <person name="Keller J."/>
        </authorList>
    </citation>
    <scope>NUCLEOTIDE SEQUENCE [LARGE SCALE GENOMIC DNA]</scope>
    <source>
        <strain evidence="3 4">SAG 2523</strain>
    </source>
</reference>
<feature type="compositionally biased region" description="Low complexity" evidence="1">
    <location>
        <begin position="949"/>
        <end position="958"/>
    </location>
</feature>
<accession>A0AAW1SKE7</accession>
<dbReference type="Gene3D" id="3.40.50.1010">
    <property type="entry name" value="5'-nuclease"/>
    <property type="match status" value="1"/>
</dbReference>
<feature type="compositionally biased region" description="Basic and acidic residues" evidence="1">
    <location>
        <begin position="662"/>
        <end position="672"/>
    </location>
</feature>
<dbReference type="Pfam" id="PF13638">
    <property type="entry name" value="PIN_4"/>
    <property type="match status" value="1"/>
</dbReference>
<gene>
    <name evidence="3" type="ORF">WJX84_002259</name>
</gene>
<dbReference type="PANTHER" id="PTHR46034">
    <property type="match status" value="1"/>
</dbReference>
<evidence type="ECO:0000313" key="3">
    <source>
        <dbReference type="EMBL" id="KAK9847456.1"/>
    </source>
</evidence>
<dbReference type="InterPro" id="IPR002716">
    <property type="entry name" value="PIN_dom"/>
</dbReference>
<dbReference type="InterPro" id="IPR013989">
    <property type="entry name" value="Dev_and_cell_death_domain"/>
</dbReference>
<evidence type="ECO:0000259" key="2">
    <source>
        <dbReference type="PROSITE" id="PS51222"/>
    </source>
</evidence>
<feature type="compositionally biased region" description="Basic and acidic residues" evidence="1">
    <location>
        <begin position="543"/>
        <end position="554"/>
    </location>
</feature>
<dbReference type="InterPro" id="IPR044832">
    <property type="entry name" value="NRP-like"/>
</dbReference>
<feature type="compositionally biased region" description="Polar residues" evidence="1">
    <location>
        <begin position="749"/>
        <end position="758"/>
    </location>
</feature>